<evidence type="ECO:0000256" key="6">
    <source>
        <dbReference type="SAM" id="Phobius"/>
    </source>
</evidence>
<dbReference type="PROSITE" id="PS00061">
    <property type="entry name" value="ADH_SHORT"/>
    <property type="match status" value="1"/>
</dbReference>
<dbReference type="InterPro" id="IPR006091">
    <property type="entry name" value="Acyl-CoA_Oxase/DH_mid-dom"/>
</dbReference>
<dbReference type="Gene3D" id="2.40.110.10">
    <property type="entry name" value="Butyryl-CoA Dehydrogenase, subunit A, domain 2"/>
    <property type="match status" value="1"/>
</dbReference>
<dbReference type="Gene3D" id="3.40.50.720">
    <property type="entry name" value="NAD(P)-binding Rossmann-like Domain"/>
    <property type="match status" value="1"/>
</dbReference>
<proteinExistence type="inferred from homology"/>
<keyword evidence="5" id="KW-0560">Oxidoreductase</keyword>
<protein>
    <submittedName>
        <fullName evidence="12">Uncharacterized protein</fullName>
    </submittedName>
</protein>
<dbReference type="InterPro" id="IPR020904">
    <property type="entry name" value="Sc_DH/Rdtase_CS"/>
</dbReference>
<keyword evidence="6" id="KW-0812">Transmembrane</keyword>
<evidence type="ECO:0000259" key="10">
    <source>
        <dbReference type="Pfam" id="PF02771"/>
    </source>
</evidence>
<dbReference type="GO" id="GO:0003995">
    <property type="term" value="F:acyl-CoA dehydrogenase activity"/>
    <property type="evidence" value="ECO:0007669"/>
    <property type="project" value="InterPro"/>
</dbReference>
<dbReference type="InterPro" id="IPR002347">
    <property type="entry name" value="SDR_fam"/>
</dbReference>
<dbReference type="Pfam" id="PF02770">
    <property type="entry name" value="Acyl-CoA_dh_M"/>
    <property type="match status" value="1"/>
</dbReference>
<dbReference type="PANTHER" id="PTHR43884">
    <property type="entry name" value="ACYL-COA DEHYDROGENASE"/>
    <property type="match status" value="1"/>
</dbReference>
<dbReference type="AlphaFoldDB" id="A0A915DTY8"/>
<dbReference type="InterPro" id="IPR013786">
    <property type="entry name" value="AcylCoA_DH/ox_N"/>
</dbReference>
<feature type="transmembrane region" description="Helical" evidence="6">
    <location>
        <begin position="430"/>
        <end position="448"/>
    </location>
</feature>
<feature type="chain" id="PRO_5037552103" evidence="7">
    <location>
        <begin position="19"/>
        <end position="1212"/>
    </location>
</feature>
<keyword evidence="11" id="KW-1185">Reference proteome</keyword>
<dbReference type="PANTHER" id="PTHR43884:SF12">
    <property type="entry name" value="ISOVALERYL-COA DEHYDROGENASE, MITOCHONDRIAL-RELATED"/>
    <property type="match status" value="1"/>
</dbReference>
<dbReference type="Gene3D" id="1.10.540.10">
    <property type="entry name" value="Acyl-CoA dehydrogenase/oxidase, N-terminal domain"/>
    <property type="match status" value="1"/>
</dbReference>
<reference evidence="12" key="1">
    <citation type="submission" date="2022-11" db="UniProtKB">
        <authorList>
            <consortium name="WormBaseParasite"/>
        </authorList>
    </citation>
    <scope>IDENTIFICATION</scope>
</reference>
<dbReference type="FunFam" id="1.20.140.10:FF:000011">
    <property type="entry name" value="Medium-chain specific acyl-CoA dehydrogenase, mitochondrial"/>
    <property type="match status" value="1"/>
</dbReference>
<evidence type="ECO:0000256" key="5">
    <source>
        <dbReference type="ARBA" id="ARBA00023002"/>
    </source>
</evidence>
<organism evidence="11 12">
    <name type="scientific">Ditylenchus dipsaci</name>
    <dbReference type="NCBI Taxonomy" id="166011"/>
    <lineage>
        <taxon>Eukaryota</taxon>
        <taxon>Metazoa</taxon>
        <taxon>Ecdysozoa</taxon>
        <taxon>Nematoda</taxon>
        <taxon>Chromadorea</taxon>
        <taxon>Rhabditida</taxon>
        <taxon>Tylenchina</taxon>
        <taxon>Tylenchomorpha</taxon>
        <taxon>Sphaerularioidea</taxon>
        <taxon>Anguinidae</taxon>
        <taxon>Anguininae</taxon>
        <taxon>Ditylenchus</taxon>
    </lineage>
</organism>
<feature type="signal peptide" evidence="7">
    <location>
        <begin position="1"/>
        <end position="18"/>
    </location>
</feature>
<keyword evidence="3" id="KW-0285">Flavoprotein</keyword>
<dbReference type="WBParaSite" id="jg23147">
    <property type="protein sequence ID" value="jg23147"/>
    <property type="gene ID" value="jg23147"/>
</dbReference>
<evidence type="ECO:0000313" key="12">
    <source>
        <dbReference type="WBParaSite" id="jg23147"/>
    </source>
</evidence>
<dbReference type="Pfam" id="PF00441">
    <property type="entry name" value="Acyl-CoA_dh_1"/>
    <property type="match status" value="1"/>
</dbReference>
<dbReference type="Gene3D" id="1.20.140.10">
    <property type="entry name" value="Butyryl-CoA Dehydrogenase, subunit A, domain 3"/>
    <property type="match status" value="1"/>
</dbReference>
<dbReference type="GO" id="GO:0050660">
    <property type="term" value="F:flavin adenine dinucleotide binding"/>
    <property type="evidence" value="ECO:0007669"/>
    <property type="project" value="InterPro"/>
</dbReference>
<feature type="transmembrane region" description="Helical" evidence="6">
    <location>
        <begin position="493"/>
        <end position="516"/>
    </location>
</feature>
<accession>A0A915DTY8</accession>
<evidence type="ECO:0000256" key="1">
    <source>
        <dbReference type="ARBA" id="ARBA00001974"/>
    </source>
</evidence>
<dbReference type="InterPro" id="IPR036250">
    <property type="entry name" value="AcylCo_DH-like_C"/>
</dbReference>
<evidence type="ECO:0000259" key="8">
    <source>
        <dbReference type="Pfam" id="PF00441"/>
    </source>
</evidence>
<dbReference type="FunFam" id="2.40.110.10:FF:000006">
    <property type="entry name" value="very long-chain specific acyl-CoA dehydrogenase, mitochondrial"/>
    <property type="match status" value="1"/>
</dbReference>
<feature type="domain" description="Acyl-CoA oxidase/dehydrogenase middle" evidence="9">
    <location>
        <begin position="162"/>
        <end position="259"/>
    </location>
</feature>
<evidence type="ECO:0000259" key="9">
    <source>
        <dbReference type="Pfam" id="PF02770"/>
    </source>
</evidence>
<keyword evidence="6" id="KW-0472">Membrane</keyword>
<evidence type="ECO:0000256" key="2">
    <source>
        <dbReference type="ARBA" id="ARBA00009347"/>
    </source>
</evidence>
<comment type="cofactor">
    <cofactor evidence="1">
        <name>FAD</name>
        <dbReference type="ChEBI" id="CHEBI:57692"/>
    </cofactor>
</comment>
<feature type="domain" description="Acyl-CoA dehydrogenase/oxidase C-terminal" evidence="8">
    <location>
        <begin position="271"/>
        <end position="416"/>
    </location>
</feature>
<dbReference type="SUPFAM" id="SSF51735">
    <property type="entry name" value="NAD(P)-binding Rossmann-fold domains"/>
    <property type="match status" value="1"/>
</dbReference>
<evidence type="ECO:0000256" key="4">
    <source>
        <dbReference type="ARBA" id="ARBA00022827"/>
    </source>
</evidence>
<dbReference type="SUPFAM" id="SSF47203">
    <property type="entry name" value="Acyl-CoA dehydrogenase C-terminal domain-like"/>
    <property type="match status" value="1"/>
</dbReference>
<dbReference type="InterPro" id="IPR036291">
    <property type="entry name" value="NAD(P)-bd_dom_sf"/>
</dbReference>
<name>A0A915DTY8_9BILA</name>
<dbReference type="InterPro" id="IPR006089">
    <property type="entry name" value="Acyl-CoA_DH_CS"/>
</dbReference>
<comment type="similarity">
    <text evidence="2">Belongs to the acyl-CoA dehydrogenase family.</text>
</comment>
<dbReference type="PRINTS" id="PR00081">
    <property type="entry name" value="GDHRDH"/>
</dbReference>
<dbReference type="Pfam" id="PF02771">
    <property type="entry name" value="Acyl-CoA_dh_N"/>
    <property type="match status" value="1"/>
</dbReference>
<feature type="domain" description="Acyl-CoA dehydrogenase/oxidase N-terminal" evidence="10">
    <location>
        <begin position="49"/>
        <end position="155"/>
    </location>
</feature>
<feature type="transmembrane region" description="Helical" evidence="6">
    <location>
        <begin position="460"/>
        <end position="481"/>
    </location>
</feature>
<sequence>MFHLRFAMATRILIRCLANELRAKGSNCRCFATFQSRSDNLDEKSQPADDALQQTVRTFVREEIIPKSAYHDSTGEFPWDVVKKAHALGLMNSDLPKDIGGTNLSLKSKLRIFEEIAYGCTAIGTSLMVNELAQIPLIQHGSDFVKDKYLKRMLKEPLLASYAVSEPEAGSDVANITTKAQKKGDYYLLNGSKIWITNGGIANWYFVLARTNDDPKARTSEAFTGFVLERETEGVSVGRKDINMGQRCSDTRTLSFKDVKIPAENVVGEVGHGFQLAMKAFDRTRPIVAVMACGLSQRALDEAAKYAVERKTFGKRIAEHQGIAFKLADMAMNLEAAREITYKSAEMVDTNSEDATYYSSCAKCFAADKAFEAAANAVQILGGNGFSCEYPVEKLLRDAKLLQIYGGTCEIQRKTVWMDTTKNFLNIEIAARRISWLGIFLGGVFYYIKSQDLNISKFIIVTNISEAFLYFLVCLWTLLALSSRTRCHLLPFLYFNLTTTCFFLVQMICLSSEMAVYNHIAGNTMKDPESEAKNSTTVPGGFNVCLKIWSMAFRLVQCIWGQIIVTKAYKCLQSNEDYSHPSGLKQMVGNINPPNNLIKQSVKDILSQDDSKCCKTNKSELHDLLMLDKSHARFDLSFLQHSTFDLVCRSFTAWKKCCLECADDGRGYLEHVNMMCDKKDELQAAERCLRKHAAINSEKCDEQKIELNQKYSLAKSQRESTAHYNEFCRKAQKLSSCLQDIQLGHCPAENVNRLLEFERKAYPSFQTFLHRTSVADECTRLESFLASSEAEHPDVEKLTCCRDKLAQIHMTTHKDNISIGLNLTSSASFDYLIDMKLPECLNGSGCKKSPLNSVFDYLGWMKTNKKPLLSFANCSISSTKRDFTEPCRNAKAFYQCAETNWRKICIESDVNLFFELEPMVLKSAMTIAGAKQAKTCIDLQTYFEKSRIFHAKYTMSKPSQFIGRTAFVTGAGRGIGLGLVKELAKDTSFQHIFAGYYEPHGDQQLLKLQKEHSNIKLVSLDVTNDQSIQKAVKYVETILGENDKPALNLLINVAAILVLGTSKVCSQEPDRKLFLDHFNTNTLGSVMITASVLPLLRRAASKGCLPKVVNISSTAGSTSKCYPLYNTAKGMLKNFPYGMSKAALNHYTKALAMDEPDIVAVAMCPGWVKTEMGGPNAVTSVEECASALINKIKQLSKLDTGKFMDIHSEIPY</sequence>
<dbReference type="Pfam" id="PF00106">
    <property type="entry name" value="adh_short"/>
    <property type="match status" value="1"/>
</dbReference>
<evidence type="ECO:0000313" key="11">
    <source>
        <dbReference type="Proteomes" id="UP000887574"/>
    </source>
</evidence>
<dbReference type="InterPro" id="IPR046373">
    <property type="entry name" value="Acyl-CoA_Oxase/DH_mid-dom_sf"/>
</dbReference>
<evidence type="ECO:0000256" key="3">
    <source>
        <dbReference type="ARBA" id="ARBA00022630"/>
    </source>
</evidence>
<dbReference type="InterPro" id="IPR037069">
    <property type="entry name" value="AcylCoA_DH/ox_N_sf"/>
</dbReference>
<dbReference type="SUPFAM" id="SSF56645">
    <property type="entry name" value="Acyl-CoA dehydrogenase NM domain-like"/>
    <property type="match status" value="1"/>
</dbReference>
<dbReference type="PROSITE" id="PS00073">
    <property type="entry name" value="ACYL_COA_DH_2"/>
    <property type="match status" value="1"/>
</dbReference>
<keyword evidence="6" id="KW-1133">Transmembrane helix</keyword>
<keyword evidence="4" id="KW-0274">FAD</keyword>
<dbReference type="Proteomes" id="UP000887574">
    <property type="component" value="Unplaced"/>
</dbReference>
<dbReference type="InterPro" id="IPR009100">
    <property type="entry name" value="AcylCoA_DH/oxidase_NM_dom_sf"/>
</dbReference>
<keyword evidence="7" id="KW-0732">Signal</keyword>
<dbReference type="InterPro" id="IPR009075">
    <property type="entry name" value="AcylCo_DH/oxidase_C"/>
</dbReference>
<evidence type="ECO:0000256" key="7">
    <source>
        <dbReference type="SAM" id="SignalP"/>
    </source>
</evidence>